<keyword evidence="1" id="KW-0472">Membrane</keyword>
<reference evidence="2" key="1">
    <citation type="submission" date="2020-05" db="EMBL/GenBank/DDBJ databases">
        <title>Mycena genomes resolve the evolution of fungal bioluminescence.</title>
        <authorList>
            <person name="Tsai I.J."/>
        </authorList>
    </citation>
    <scope>NUCLEOTIDE SEQUENCE</scope>
    <source>
        <strain evidence="2">CCC161011</strain>
    </source>
</reference>
<sequence length="167" mass="18319">MGGFISSEGYPIATREQLDNSDLGPGFLTAIQSVDVEDIKDKSKGDPLSKGVALAQMTEPEVTTLAFAVVNIFIWLLWWDKPLDVQWPIIVGSHVSPDAQLIIPNQPPQWTRIADAIFGYEQGDNLPLSSTLVRLFWYPPLDTNLQLGIMIIINLAGSLFGAIHCTA</sequence>
<dbReference type="OrthoDB" id="9451547at2759"/>
<protein>
    <submittedName>
        <fullName evidence="2">Uncharacterized protein</fullName>
    </submittedName>
</protein>
<name>A0A8H6YCP0_9AGAR</name>
<dbReference type="AlphaFoldDB" id="A0A8H6YCP0"/>
<evidence type="ECO:0000256" key="1">
    <source>
        <dbReference type="SAM" id="Phobius"/>
    </source>
</evidence>
<evidence type="ECO:0000313" key="2">
    <source>
        <dbReference type="EMBL" id="KAF7356047.1"/>
    </source>
</evidence>
<dbReference type="Proteomes" id="UP000620124">
    <property type="component" value="Unassembled WGS sequence"/>
</dbReference>
<keyword evidence="3" id="KW-1185">Reference proteome</keyword>
<organism evidence="2 3">
    <name type="scientific">Mycena venus</name>
    <dbReference type="NCBI Taxonomy" id="2733690"/>
    <lineage>
        <taxon>Eukaryota</taxon>
        <taxon>Fungi</taxon>
        <taxon>Dikarya</taxon>
        <taxon>Basidiomycota</taxon>
        <taxon>Agaricomycotina</taxon>
        <taxon>Agaricomycetes</taxon>
        <taxon>Agaricomycetidae</taxon>
        <taxon>Agaricales</taxon>
        <taxon>Marasmiineae</taxon>
        <taxon>Mycenaceae</taxon>
        <taxon>Mycena</taxon>
    </lineage>
</organism>
<feature type="transmembrane region" description="Helical" evidence="1">
    <location>
        <begin position="145"/>
        <end position="163"/>
    </location>
</feature>
<dbReference type="EMBL" id="JACAZI010000007">
    <property type="protein sequence ID" value="KAF7356047.1"/>
    <property type="molecule type" value="Genomic_DNA"/>
</dbReference>
<proteinExistence type="predicted"/>
<gene>
    <name evidence="2" type="ORF">MVEN_00934500</name>
</gene>
<comment type="caution">
    <text evidence="2">The sequence shown here is derived from an EMBL/GenBank/DDBJ whole genome shotgun (WGS) entry which is preliminary data.</text>
</comment>
<feature type="transmembrane region" description="Helical" evidence="1">
    <location>
        <begin position="62"/>
        <end position="79"/>
    </location>
</feature>
<evidence type="ECO:0000313" key="3">
    <source>
        <dbReference type="Proteomes" id="UP000620124"/>
    </source>
</evidence>
<keyword evidence="1" id="KW-0812">Transmembrane</keyword>
<accession>A0A8H6YCP0</accession>
<keyword evidence="1" id="KW-1133">Transmembrane helix</keyword>